<feature type="region of interest" description="Disordered" evidence="1">
    <location>
        <begin position="1"/>
        <end position="21"/>
    </location>
</feature>
<dbReference type="AlphaFoldDB" id="A0A2J7YNG9"/>
<protein>
    <submittedName>
        <fullName evidence="2">Uncharacterized protein</fullName>
    </submittedName>
</protein>
<sequence>MGAGDEDAAAGERDALNGDGLADRADPLAALVTIPMSRFSAQWERHHVKTADQILERLTS</sequence>
<dbReference type="EMBL" id="LJIW01000002">
    <property type="protein sequence ID" value="PNG89572.1"/>
    <property type="molecule type" value="Genomic_DNA"/>
</dbReference>
<keyword evidence="3" id="KW-1185">Reference proteome</keyword>
<reference evidence="2 3" key="1">
    <citation type="submission" date="2015-09" db="EMBL/GenBank/DDBJ databases">
        <title>Genome sequence, genome mining and natural product profiling of a biocontrol bacterium Streptomyces malaysiensis F913.</title>
        <authorList>
            <person name="Xu Y."/>
            <person name="Wei J."/>
            <person name="Xie J."/>
            <person name="Li T."/>
            <person name="Zhou Z."/>
        </authorList>
    </citation>
    <scope>NUCLEOTIDE SEQUENCE [LARGE SCALE GENOMIC DNA]</scope>
    <source>
        <strain evidence="2 3">F913</strain>
    </source>
</reference>
<name>A0A2J7YNG9_STRMQ</name>
<dbReference type="Proteomes" id="UP000236520">
    <property type="component" value="Unassembled WGS sequence"/>
</dbReference>
<comment type="caution">
    <text evidence="2">The sequence shown here is derived from an EMBL/GenBank/DDBJ whole genome shotgun (WGS) entry which is preliminary data.</text>
</comment>
<evidence type="ECO:0000313" key="3">
    <source>
        <dbReference type="Proteomes" id="UP000236520"/>
    </source>
</evidence>
<gene>
    <name evidence="2" type="ORF">SMF913_25037</name>
</gene>
<evidence type="ECO:0000313" key="2">
    <source>
        <dbReference type="EMBL" id="PNG89572.1"/>
    </source>
</evidence>
<evidence type="ECO:0000256" key="1">
    <source>
        <dbReference type="SAM" id="MobiDB-lite"/>
    </source>
</evidence>
<proteinExistence type="predicted"/>
<organism evidence="2 3">
    <name type="scientific">Streptomyces malaysiensis</name>
    <dbReference type="NCBI Taxonomy" id="92644"/>
    <lineage>
        <taxon>Bacteria</taxon>
        <taxon>Bacillati</taxon>
        <taxon>Actinomycetota</taxon>
        <taxon>Actinomycetes</taxon>
        <taxon>Kitasatosporales</taxon>
        <taxon>Streptomycetaceae</taxon>
        <taxon>Streptomyces</taxon>
        <taxon>Streptomyces violaceusniger group</taxon>
    </lineage>
</organism>
<feature type="compositionally biased region" description="Basic and acidic residues" evidence="1">
    <location>
        <begin position="10"/>
        <end position="21"/>
    </location>
</feature>
<accession>A0A2J7YNG9</accession>